<dbReference type="Pfam" id="PF13589">
    <property type="entry name" value="HATPase_c_3"/>
    <property type="match status" value="1"/>
</dbReference>
<keyword evidence="5" id="KW-1185">Reference proteome</keyword>
<dbReference type="InterPro" id="IPR004875">
    <property type="entry name" value="DDE_SF_endonuclease_dom"/>
</dbReference>
<dbReference type="Pfam" id="PF26197">
    <property type="entry name" value="Ig_SMCHD1_5th"/>
    <property type="match status" value="1"/>
</dbReference>
<dbReference type="Proteomes" id="UP000005408">
    <property type="component" value="Unassembled WGS sequence"/>
</dbReference>
<dbReference type="PROSITE" id="PS51253">
    <property type="entry name" value="HTH_CENPB"/>
    <property type="match status" value="1"/>
</dbReference>
<dbReference type="GO" id="GO:0006302">
    <property type="term" value="P:double-strand break repair"/>
    <property type="evidence" value="ECO:0007669"/>
    <property type="project" value="InterPro"/>
</dbReference>
<dbReference type="Gene3D" id="1.10.10.60">
    <property type="entry name" value="Homeodomain-like"/>
    <property type="match status" value="2"/>
</dbReference>
<dbReference type="SUPFAM" id="SSF48295">
    <property type="entry name" value="TrpR-like"/>
    <property type="match status" value="1"/>
</dbReference>
<dbReference type="InterPro" id="IPR055109">
    <property type="entry name" value="SMCHD1_S5"/>
</dbReference>
<dbReference type="InterPro" id="IPR010921">
    <property type="entry name" value="Trp_repressor/repl_initiator"/>
</dbReference>
<dbReference type="Pfam" id="PF22899">
    <property type="entry name" value="SMCHD1_S5"/>
    <property type="match status" value="1"/>
</dbReference>
<evidence type="ECO:0000256" key="2">
    <source>
        <dbReference type="SAM" id="Coils"/>
    </source>
</evidence>
<dbReference type="InterPro" id="IPR036890">
    <property type="entry name" value="HATPase_C_sf"/>
</dbReference>
<dbReference type="SUPFAM" id="SSF46689">
    <property type="entry name" value="Homeodomain-like"/>
    <property type="match status" value="1"/>
</dbReference>
<dbReference type="PANTHER" id="PTHR22640:SF2">
    <property type="entry name" value="STRUCTURAL MAINTENANCE OF CHROMOSOMES FLEXIBLE HINGE DOMAIN-CONTAINING PROTEIN 1"/>
    <property type="match status" value="1"/>
</dbReference>
<dbReference type="InterPro" id="IPR058613">
    <property type="entry name" value="Ig_SMCHD1_4th"/>
</dbReference>
<dbReference type="InterPro" id="IPR058614">
    <property type="entry name" value="Ig_SMCHD1_5th"/>
</dbReference>
<dbReference type="Pfam" id="PF26201">
    <property type="entry name" value="Ig_SMCHD1_7th"/>
    <property type="match status" value="1"/>
</dbReference>
<dbReference type="Pfam" id="PF03221">
    <property type="entry name" value="HTH_Tnp_Tc5"/>
    <property type="match status" value="1"/>
</dbReference>
<dbReference type="Pfam" id="PF26198">
    <property type="entry name" value="Ig_SMCHD1_6th"/>
    <property type="match status" value="1"/>
</dbReference>
<dbReference type="Pfam" id="PF26196">
    <property type="entry name" value="Ig_SMCHD1_4th"/>
    <property type="match status" value="1"/>
</dbReference>
<dbReference type="InterPro" id="IPR058611">
    <property type="entry name" value="Ig_SMCHD1_1st"/>
</dbReference>
<dbReference type="InterPro" id="IPR058612">
    <property type="entry name" value="Ig_SMCHD1_2nd"/>
</dbReference>
<dbReference type="Pfam" id="PF09607">
    <property type="entry name" value="BrkDBD"/>
    <property type="match status" value="1"/>
</dbReference>
<dbReference type="PANTHER" id="PTHR22640">
    <property type="entry name" value="STRUCTURAL MAINTENANCE OF CHROMOSOMES FLEXIBLE HINGE DOMAIN-CONTAINING PROTEIN 1"/>
    <property type="match status" value="1"/>
</dbReference>
<proteinExistence type="predicted"/>
<dbReference type="InterPro" id="IPR058615">
    <property type="entry name" value="Ig_SMCHD1_6th"/>
</dbReference>
<dbReference type="InterPro" id="IPR058616">
    <property type="entry name" value="Ig_SMCHD1_8th"/>
</dbReference>
<organism evidence="4 5">
    <name type="scientific">Magallana gigas</name>
    <name type="common">Pacific oyster</name>
    <name type="synonym">Crassostrea gigas</name>
    <dbReference type="NCBI Taxonomy" id="29159"/>
    <lineage>
        <taxon>Eukaryota</taxon>
        <taxon>Metazoa</taxon>
        <taxon>Spiralia</taxon>
        <taxon>Lophotrochozoa</taxon>
        <taxon>Mollusca</taxon>
        <taxon>Bivalvia</taxon>
        <taxon>Autobranchia</taxon>
        <taxon>Pteriomorphia</taxon>
        <taxon>Ostreida</taxon>
        <taxon>Ostreoidea</taxon>
        <taxon>Ostreidae</taxon>
        <taxon>Magallana</taxon>
    </lineage>
</organism>
<dbReference type="GO" id="GO:0043565">
    <property type="term" value="F:sequence-specific DNA binding"/>
    <property type="evidence" value="ECO:0007669"/>
    <property type="project" value="InterPro"/>
</dbReference>
<dbReference type="InterPro" id="IPR038892">
    <property type="entry name" value="SMCHD1"/>
</dbReference>
<dbReference type="InterPro" id="IPR006600">
    <property type="entry name" value="HTH_CenpB_DNA-bd_dom"/>
</dbReference>
<dbReference type="Pfam" id="PF26199">
    <property type="entry name" value="Ig_SMCHD1_8th"/>
    <property type="match status" value="1"/>
</dbReference>
<feature type="domain" description="HTH CENPB-type" evidence="3">
    <location>
        <begin position="1770"/>
        <end position="1841"/>
    </location>
</feature>
<dbReference type="Pfam" id="PF26194">
    <property type="entry name" value="Ig_SMCHD1_1st"/>
    <property type="match status" value="1"/>
</dbReference>
<reference evidence="4" key="1">
    <citation type="submission" date="2022-08" db="UniProtKB">
        <authorList>
            <consortium name="EnsemblMetazoa"/>
        </authorList>
    </citation>
    <scope>IDENTIFICATION</scope>
    <source>
        <strain evidence="4">05x7-T-G4-1.051#20</strain>
    </source>
</reference>
<keyword evidence="2" id="KW-0175">Coiled coil</keyword>
<name>A0A8W8N4R3_MAGGI</name>
<dbReference type="Gene3D" id="3.30.565.10">
    <property type="entry name" value="Histidine kinase-like ATPase, C-terminal domain"/>
    <property type="match status" value="1"/>
</dbReference>
<evidence type="ECO:0000313" key="4">
    <source>
        <dbReference type="EnsemblMetazoa" id="G5311.1:cds"/>
    </source>
</evidence>
<feature type="coiled-coil region" evidence="2">
    <location>
        <begin position="1648"/>
        <end position="1675"/>
    </location>
</feature>
<dbReference type="EnsemblMetazoa" id="G5311.1">
    <property type="protein sequence ID" value="G5311.1:cds"/>
    <property type="gene ID" value="G5311"/>
</dbReference>
<dbReference type="SUPFAM" id="SSF55874">
    <property type="entry name" value="ATPase domain of HSP90 chaperone/DNA topoisomerase II/histidine kinase"/>
    <property type="match status" value="1"/>
</dbReference>
<evidence type="ECO:0000259" key="3">
    <source>
        <dbReference type="PROSITE" id="PS51253"/>
    </source>
</evidence>
<dbReference type="InterPro" id="IPR009057">
    <property type="entry name" value="Homeodomain-like_sf"/>
</dbReference>
<accession>A0A8W8N4R3</accession>
<dbReference type="Pfam" id="PF03184">
    <property type="entry name" value="DDE_1"/>
    <property type="match status" value="1"/>
</dbReference>
<evidence type="ECO:0000256" key="1">
    <source>
        <dbReference type="ARBA" id="ARBA00023125"/>
    </source>
</evidence>
<dbReference type="InterPro" id="IPR018586">
    <property type="entry name" value="Brinker_DNA-bd"/>
</dbReference>
<dbReference type="Pfam" id="PF26195">
    <property type="entry name" value="Ig_SMCHD1_2nd"/>
    <property type="match status" value="1"/>
</dbReference>
<protein>
    <recommendedName>
        <fullName evidence="3">HTH CENPB-type domain-containing protein</fullName>
    </recommendedName>
</protein>
<dbReference type="InterPro" id="IPR058617">
    <property type="entry name" value="Ig_SMCHD1_7th"/>
</dbReference>
<keyword evidence="1" id="KW-0238">DNA-binding</keyword>
<dbReference type="SMART" id="SM00674">
    <property type="entry name" value="CENPB"/>
    <property type="match status" value="1"/>
</dbReference>
<evidence type="ECO:0000313" key="5">
    <source>
        <dbReference type="Proteomes" id="UP000005408"/>
    </source>
</evidence>
<sequence length="2139" mass="240472">MASNRRSKGNETELEEDDAFVYVFDRRDKDAPDVKIPTGGLFSFEDFKERVREALQIKKKDSFVIATTNREEIKDDETWDDIDNGDTLYVLKKINQELCAPANERVNFVPHYDTIVKGGLYEYYASEGQNPLPYAFAELIDNALSATSENTGPRNIDILLHFDDGKPSNHSVFIIDNGRGMSPRQLNNWAIYRLSKFKRKDKRGKVSFIEGEDDDEELEQKQAPLCLNSDISYFGVGGKQAVFFIGNSTRMITKPKDAQDVHELTMSKEEFKQREINKESVYSGYIRNRKVGDSSHISPENDVLGSIINEEKKKESFTVVEIGGISSSHVTYLRQHLSSWTRQLAHIYHYYIHGPDGNQDLEDESESKTIPQFKNINIKVKLFVKGKPATEIDLRDIYDDMQSLYVRNSASQFFFKATAEGTGVVEGIIRYHPFLYDSETYPPDVNDPKGEADFDEHDYAVNTRPARGRRPIFECYWNGRLIPYTTIEEFEWCSEPKKSKNIAVECWNRISGVLFTNDHFQVSTNKLTFLDLEMRLRDKSTIFSRIINGQEKRTSIEKEFLNWLKDCHEQHDKQIHFTGFGGQVVRGDLPKQRQSPWGQFKSVVWDNKTFKVGQMVKILRTTPVFLGTIKNFYLYGEHEGDTFATGGEIEIQQEPQSLYNEVRTLPLSRLDRLCSAAAVKRLLEEEESKLPSNLIVTWPEGDEVRPNEKRPAGKTIGALKIEIENRKGEKIQKLPGTSAHASHKKLLVELKVIWHSSTGDQTIVSHISQHGKNWPYWFRKMETINNLGPHTLRLQVVLNESGSTIYAGKSLPSHQIKFTVTEAEPEKFTVGMLEGPFRIGQPFQIPLVFRDAYNNITKPVYTSTPTIQARDLDISYEKTIVKGTSLILTGIVAEGVISEKHTGSYGVTITVPGLREDAQALKLRFLPGLPKVLHVKPEEEMVIENGTAPVFHVEVQDMSGNITTDKNLTVTCKFPGLPTDLMYSFDCSASGCGNITGDPVLLKKVKDNHKLKALFEVPNKKDVSAVERTLVVTPSNSISHIEVKQEENKKQRILKQGESIMGKAGDVISGLTLVLYDEAGRAVTIDEKIFPKIKVNWIAKLNQEMVLSGNLPPIKVPASVSDLKYCQVAIHDKSNVEFSFTVNALPAEPNQIKCKCQGPAVVQIGEVLESEIQITVKDKFGNEITDLPKNSLHEFQVTGDGLQTDLVKIVSNRNGFAITNVRFEGGKIGTKDVKVTWRELRDFVRIEMVAGPPETLTLPGWDPEETITVLNEGKLPRSIVVQLCDQFGNPAKVSDVRMQLTKEGKIKLYPPPTPLKTNAQGQVDFGVLTASGPRGTYELQPKAFHGKAEPILGPKIQVQLQPNLMKPTSLSVEYDKKAVFTVGEKLPEFTVKVLTEDEQPMASAKVSSLSLKLWKMDANVSSGPPSRAISYSPEAVKGSPGVFVFKNRKTPDNAAVHQIMITYYDGQYELFSNVMTVDIKPAPPMQLLPVDNPGTPTVSNTRAANTRCVLRNLRLELRDQHGNPSGTGYSGKVKVEICGPDDVTEVPCFVGGSKTLDIALNNGTCVLNNLTIQENAPGLDGQEYRLRCEVLCSLIPKNKSIPALEIPFLFYNDAKKQSQMSQLSKQRDNLQKVINTYHSLFDTTDLLTKELQTSVKEALQEEDQIKEEFRKLRVSMHQLTSCFDSALTEGTFQSSGALKRGAHSPLGIKVTMPPVATRRSYTAGFKVEVLEFAEENGNMAAQRKFGVNEKLVRDWRKQKDALKKTKKSQKAFRTHAPRWPELEDRMEAFVLEQRSACRALNTVQLRLKAKAMAEEMKIEDFQGTVSWCFRFMKRKNLAIRQRTTLSQTLPDDHREKMAAFQAFVADQTKKFNLGSDQIVNMDEVPLTFDIPMNRTIESKGASSVNIRTTGHEKASFTVVLACTASGKKLPPMVIFKRKTAIKDKLPPGVVVHQNEKGWMDNEVMDLWLNRCYVKRPGGFFRQKKSLLVLDSMRAHISDVTKERIRATDSIPAVIPGGLTKLLQPLDISVNRCFKAELRHIWEDWMNNGDKSFTATGRMRRASYPTVVQWVKDAWNAVPETAIINGFIKANIVDVPLLDEAPPAPAASTDDLPLALAALFHSDSEASDFDGFSDVDLDRD</sequence>